<dbReference type="GO" id="GO:0005261">
    <property type="term" value="F:monoatomic cation channel activity"/>
    <property type="evidence" value="ECO:0007669"/>
    <property type="project" value="TreeGrafter"/>
</dbReference>
<evidence type="ECO:0000259" key="3">
    <source>
        <dbReference type="Pfam" id="PF19424"/>
    </source>
</evidence>
<feature type="compositionally biased region" description="Polar residues" evidence="1">
    <location>
        <begin position="1674"/>
        <end position="1691"/>
    </location>
</feature>
<feature type="compositionally biased region" description="Low complexity" evidence="1">
    <location>
        <begin position="126"/>
        <end position="140"/>
    </location>
</feature>
<dbReference type="GO" id="GO:0030424">
    <property type="term" value="C:axon"/>
    <property type="evidence" value="ECO:0007669"/>
    <property type="project" value="TreeGrafter"/>
</dbReference>
<evidence type="ECO:0000313" key="5">
    <source>
        <dbReference type="Proteomes" id="UP000887563"/>
    </source>
</evidence>
<feature type="region of interest" description="Disordered" evidence="1">
    <location>
        <begin position="1280"/>
        <end position="1300"/>
    </location>
</feature>
<accession>A0A914LDB4</accession>
<evidence type="ECO:0000259" key="4">
    <source>
        <dbReference type="Pfam" id="PF20262"/>
    </source>
</evidence>
<feature type="compositionally biased region" description="Polar residues" evidence="1">
    <location>
        <begin position="3437"/>
        <end position="3458"/>
    </location>
</feature>
<feature type="domain" description="Protein UNC80 central region" evidence="3">
    <location>
        <begin position="1668"/>
        <end position="2115"/>
    </location>
</feature>
<feature type="region of interest" description="Disordered" evidence="1">
    <location>
        <begin position="1708"/>
        <end position="1734"/>
    </location>
</feature>
<feature type="compositionally biased region" description="Low complexity" evidence="1">
    <location>
        <begin position="3477"/>
        <end position="3487"/>
    </location>
</feature>
<feature type="region of interest" description="Disordered" evidence="1">
    <location>
        <begin position="2778"/>
        <end position="2818"/>
    </location>
</feature>
<feature type="domain" description="Protein UNC80 C-terminal" evidence="4">
    <location>
        <begin position="2711"/>
        <end position="3301"/>
    </location>
</feature>
<sequence>MSAPSTNTSNCLNVRQFTYPISSIQLFVYLLAPLFHVVHEEEIEGHIRLESGFRLWTALWQQRLPELICFSAPVKQRRNHLPLLNTSTLLPWTKRTQSTAADQGIYIGEKAPLATSAFAPFVSVRRPSQIPPSSSSSQQINTTAIPPPKPPRTDLNVLQELEMQKKNKNKIVEQEVEEIGNKQQQQLALGTSSSQGIVRSVSDYKSSAADQQSQQELNNLRKSRTTTNAFNSNKNIENSPDSLNDDGFSNGIQKIDDLFHYSDDGGFSSFNLSLTGGANAPIVKMNEICSGASIDSESVNGTKFEKQEVEKQKEEEEIIGGGGGVSSSSNILVTTTTKSSHRTLTCNLSGDDSTSQSSQQTIIARPLQQHQQKIKQQPKQQQNTPIPPTPKLSKIITKRSDSEMSVGLGEKSAGDSPFPSTASLTADPHEANYLDIAVLRCLLIKNWAERGVFWAVKYLLNRLIAMRQYRCLHEGMFRSRCNSDTAANRKISKNETTNLESQYLTWADLQQENPSTEKIEETNIPPSPQKQQQPPIENVSLIKERRKSILGLKRSSVAEQKQEIAKQKEDQQSFLIPKIDSDKRRRRISANTLPIKQTKKISRAEIASGFSNKNARSRSEPSLFSRHSDSLIHGRCSICPPSSCQTDPQDKSSPPSNYQIKYSQFFPEAIGSAQFIEGNGHLSMLALLKTLGALMERCTVVKVSEIVLNICDTLLNMPNLEFYGARLFFENILHILHRVCLQLGCPNGCNEGSVKCPQAEFLRIKLRNLIAQMHRINSELLIELLRQLVKSIPTAQMVDTLHSLTIFCRASPSFNKLHQRSILTSGGKVQQTQSTTKTNLTPKMPPTYKNNFNEAYGGIESILMSAILGPLLSKLTASSAELWQPENMSLAQDVRMLIAYTFENHGNPLRRYAMSAMSAKTINRIGSARCPWSEPPPSSQFTSTTINTLPSTSKNKLTTITTNNNNQQSLSIAPAREYAASLRRGLFRKREWMQTTLTKEELTGSCGGADSDGGVNGGGGDSTQSTPPLRIHPSTSMDDSSLGSPQPQTVTLAPKKGGGKNSSTKKGGGATGRLLGLLKGARHGTTSSDQTVINFGEDDGSLNATSDEQQTTTNLVEDDRESSLGGGGSLDTGSVGRGGGGGKSTTGSNIRATPPSRLAAPKAHFGIIEGEEKGGRHFDQPSASSPQNIPNFLPQRKFVQIKEIREGAARFAFILENSKPGTFPDAPLIAALPELKSTVLSRAVLLLECIHFVHRCNNGAWPDWIRSGMSLPGRIFTSSATGSGGCAPQTPLQPQSSIRIGGGGGASRRTALMQRAIGRALFSWAFQLGIRLQRQLDLETELKSTAEIRNLKLMDELEDFLDDGTVNTGDKDGKGLGTAFPVALQLMVCMLLQQITSFLRETFQLLPRSRQLSQKANSAVSSGLERLQSNRRWSILSNTFNPQMLQQQQHLDVVSGSVHSINELHPERRISYSTADDENSPRGSHDLVGEEQHLQLLQQQQLLEKTGKVRRLAQGRQRLLKRSSPSSGGIAQQQTPPPSASSVVDTSSSVFNPNLNRSFRESFRIRKFSKSAHQHPSTAVEPVDVPESTYVESVPLVRRATADDDPCVVDRIKQQRMVSFAHRRRRTTSFKTRVSRSLIPRHSMRAGRSRTENNDEIDLELGENENIILANSEEIPSSSEQTTTNNQQGGPSRSPIFMLSMAQRGSRLKPTLDGQQIQSQQQQPSPHSPERLSCGTAASVIQKEQAEGDDEEEMIRNMPWLKTLLAFSQRYGFTCAHENFCSKWCFERIYRQCLRLVEALSIVYGNHFLEGRIDRRQQFIDRWQSIQHNAQKRHSSNPPRRESANVRQSGVDRMPLALRGLIIEKLMEIEEIKAKKTDEMEAIAEPKELKQQKPSPIFGILKTQLLGLVHSPLSTLLKSIVLIKVEQLVPVIPIAWTLLTRIEDSNLTATAAAFFICCAVKCPQEINSLMSADLASTDPSVRTLAIKRFYVLWRQRFHVWLKLEEGAQLLFKVPPPSIDFTLPSPSIGQSQVPIVDPPWMPPLKTKIEELSLKEEEQSTTQTIMAMTRTRRKQKQEMVRKALRRAEERQRELREQFPLRATAIVQQAAYEPALFQHQQLIVQADNSTSGVTGGDESTIAETALSIPTRQIAIPVAQPLFPSSILSVVPTIVELLDDPQVDNGGVSVGETCRNIIWNCLVEDTALFLRHFFEKFTNRDKQKQMLALLRRLVLRFRPLPPQTAHTILNALLGLVMFYVRTPGGGSGGNEGGEIGGSDRSLALALSVCWLIVPYVHGLYFKDLKQTLKKEQCDQAIMITANLPSAKKVLVHGLPSDQLQSAGYSGIPAQFPVLEETQFQHLINESLHFFGIEENILNKQQQYYLYDPKTFILHNPNSYVRDFYFFHRSFYPQLQLLRLDAETAEQRIREHSFHQKLIETGKVLLTHNALRHSPESVVPQRIFFLHDEFTHLPSFPRKAVESCFGMYQGLWGDELQTMDALHKFSWANLMSNMFEKMENVFMFGDLHLFINVINGVMIIHCEDVLILRRCMTAYLTMSIHFQSLFAIQGFFLIMPTILRCYCQRQPNRLFTQVIEFVCKQFYILHRKPFLLQIVLPYPTPLQALDLCYKDEPNTFTILTDAMASCVTICAFAPETRRSHQMLLCMQSMLPHLLLHMEEESSNAATAATSKNGGVGDASGHRSQSAGMTGAASTFAEIKHELSAFATLGVEMRALANSCDVLARGPTRSLDFLSATGVGASNAFSTAVRERKSRSFLATNERADSPQFFDPPTIIDDEPSKQQPTGGQSYSGGGINNTGGTKPKLTMAGWADSGTTTDIEIHKEQFRGPRDALLTLCAMFIHRGSIRLKELSKLLASGSGHSAEHSSTRVPELLDHRCHSKISEVAVALLKLAPYDAQTLTCNGLRDYFTHVLPIVDWSVETNRSSINVILRRLDKTIVKIAKRPSMRRSAANWEAVSCWLAGLYQTLLHSPHIAHLHSLKTITLLCLRLTLGDTLGPIEEPTGPQQPHISTPVYSHTVLNSHIPPSIFCSVALRLFTVWAESQRLGHFGAQAFSLELICTSEAIGPLAERPEALFCQFLIPMFLRAAIPGKASPKFYSKDLHFCLHLLQQAICPPLVSKQSVVPMAVSGSSLANSLMRESTTGGGGLGGGGIGGITGGGGGGNVGGYRQGSVSVTEKGGFSATVSTARIVRDSVALSVILAIKTIVLCFQKQLTFAHWLRISRIVREMVAKKCGGQALCSFLESMICSNLPIAEMLQPLMQIRLSQRPANDLDASWQSEMRERLLTIKQLKLEDSLINSTQYSNKLFYSSFNIFYQLQILRKELILLREDFSNRSLEIPRSHTPTIGGEIHSDSGSSGTGTRESRRLSSSAALGKLRWIQPTRSGGGDEKNAKKSLSSQQQENTTTIMEMEETIGDDGVDNTPTTSVQRVNKSPSLPFSARSSMLHASGIRRKTPPTRMPSADSSATTSADLGKVSGKLEMSEVSRELGRRTKSLRSPGGRFAISMGEESSRTVPTEPSTPSLSSLAHGSTGERPRVVSFSTPRHSSISETISEADSETEFCITSTKHLI</sequence>
<organism evidence="5 6">
    <name type="scientific">Meloidogyne incognita</name>
    <name type="common">Southern root-knot nematode worm</name>
    <name type="synonym">Oxyuris incognita</name>
    <dbReference type="NCBI Taxonomy" id="6306"/>
    <lineage>
        <taxon>Eukaryota</taxon>
        <taxon>Metazoa</taxon>
        <taxon>Ecdysozoa</taxon>
        <taxon>Nematoda</taxon>
        <taxon>Chromadorea</taxon>
        <taxon>Rhabditida</taxon>
        <taxon>Tylenchina</taxon>
        <taxon>Tylenchomorpha</taxon>
        <taxon>Tylenchoidea</taxon>
        <taxon>Meloidogynidae</taxon>
        <taxon>Meloidogyninae</taxon>
        <taxon>Meloidogyne</taxon>
        <taxon>Meloidogyne incognita group</taxon>
    </lineage>
</organism>
<dbReference type="GO" id="GO:0034703">
    <property type="term" value="C:cation channel complex"/>
    <property type="evidence" value="ECO:0007669"/>
    <property type="project" value="TreeGrafter"/>
</dbReference>
<dbReference type="Proteomes" id="UP000887563">
    <property type="component" value="Unplaced"/>
</dbReference>
<feature type="compositionally biased region" description="Polar residues" evidence="1">
    <location>
        <begin position="1022"/>
        <end position="1051"/>
    </location>
</feature>
<dbReference type="InterPro" id="IPR045852">
    <property type="entry name" value="UNC80_central"/>
</dbReference>
<feature type="compositionally biased region" description="Low complexity" evidence="1">
    <location>
        <begin position="1540"/>
        <end position="1550"/>
    </location>
</feature>
<feature type="region of interest" description="Disordered" evidence="1">
    <location>
        <begin position="366"/>
        <end position="394"/>
    </location>
</feature>
<feature type="region of interest" description="Disordered" evidence="1">
    <location>
        <begin position="202"/>
        <end position="244"/>
    </location>
</feature>
<feature type="region of interest" description="Disordered" evidence="1">
    <location>
        <begin position="998"/>
        <end position="1162"/>
    </location>
</feature>
<dbReference type="Pfam" id="PF19424">
    <property type="entry name" value="UNC80"/>
    <property type="match status" value="2"/>
</dbReference>
<feature type="region of interest" description="Disordered" evidence="1">
    <location>
        <begin position="309"/>
        <end position="330"/>
    </location>
</feature>
<feature type="compositionally biased region" description="Acidic residues" evidence="1">
    <location>
        <begin position="1654"/>
        <end position="1663"/>
    </location>
</feature>
<dbReference type="Pfam" id="PF15778">
    <property type="entry name" value="UNC80_N"/>
    <property type="match status" value="1"/>
</dbReference>
<protein>
    <submittedName>
        <fullName evidence="6">UNC80 domain-containing protein</fullName>
    </submittedName>
</protein>
<feature type="compositionally biased region" description="Gly residues" evidence="1">
    <location>
        <begin position="1124"/>
        <end position="1144"/>
    </location>
</feature>
<reference evidence="6" key="1">
    <citation type="submission" date="2022-11" db="UniProtKB">
        <authorList>
            <consortium name="WormBaseParasite"/>
        </authorList>
    </citation>
    <scope>IDENTIFICATION</scope>
</reference>
<dbReference type="InterPro" id="IPR031542">
    <property type="entry name" value="UNC80_N"/>
</dbReference>
<feature type="compositionally biased region" description="Polar residues" evidence="1">
    <location>
        <begin position="1523"/>
        <end position="1534"/>
    </location>
</feature>
<dbReference type="PANTHER" id="PTHR31781">
    <property type="entry name" value="UNC80"/>
    <property type="match status" value="1"/>
</dbReference>
<feature type="domain" description="Protein UNC80 C-terminal" evidence="4">
    <location>
        <begin position="2615"/>
        <end position="2686"/>
    </location>
</feature>
<dbReference type="Pfam" id="PF20262">
    <property type="entry name" value="UNC80_C"/>
    <property type="match status" value="3"/>
</dbReference>
<feature type="compositionally biased region" description="Acidic residues" evidence="1">
    <location>
        <begin position="3425"/>
        <end position="3435"/>
    </location>
</feature>
<feature type="compositionally biased region" description="Basic and acidic residues" evidence="1">
    <location>
        <begin position="3496"/>
        <end position="3506"/>
    </location>
</feature>
<feature type="compositionally biased region" description="Polar residues" evidence="1">
    <location>
        <begin position="1102"/>
        <end position="1115"/>
    </location>
</feature>
<feature type="region of interest" description="Disordered" evidence="1">
    <location>
        <begin position="1465"/>
        <end position="1486"/>
    </location>
</feature>
<feature type="region of interest" description="Disordered" evidence="1">
    <location>
        <begin position="126"/>
        <end position="154"/>
    </location>
</feature>
<feature type="region of interest" description="Disordered" evidence="1">
    <location>
        <begin position="3354"/>
        <end position="3567"/>
    </location>
</feature>
<feature type="compositionally biased region" description="Low complexity" evidence="1">
    <location>
        <begin position="3369"/>
        <end position="3389"/>
    </location>
</feature>
<keyword evidence="5" id="KW-1185">Reference proteome</keyword>
<feature type="region of interest" description="Disordered" evidence="1">
    <location>
        <begin position="575"/>
        <end position="624"/>
    </location>
</feature>
<feature type="compositionally biased region" description="Polar residues" evidence="1">
    <location>
        <begin position="1084"/>
        <end position="1093"/>
    </location>
</feature>
<evidence type="ECO:0000259" key="2">
    <source>
        <dbReference type="Pfam" id="PF15778"/>
    </source>
</evidence>
<feature type="compositionally biased region" description="Low complexity" evidence="1">
    <location>
        <begin position="3531"/>
        <end position="3542"/>
    </location>
</feature>
<evidence type="ECO:0000256" key="1">
    <source>
        <dbReference type="SAM" id="MobiDB-lite"/>
    </source>
</evidence>
<feature type="region of interest" description="Disordered" evidence="1">
    <location>
        <begin position="514"/>
        <end position="536"/>
    </location>
</feature>
<feature type="compositionally biased region" description="Gly residues" evidence="1">
    <location>
        <begin position="1005"/>
        <end position="1021"/>
    </location>
</feature>
<feature type="region of interest" description="Disordered" evidence="1">
    <location>
        <begin position="1514"/>
        <end position="1551"/>
    </location>
</feature>
<evidence type="ECO:0000313" key="6">
    <source>
        <dbReference type="WBParaSite" id="Minc3s00422g12063"/>
    </source>
</evidence>
<dbReference type="WBParaSite" id="Minc3s00422g12063">
    <property type="protein sequence ID" value="Minc3s00422g12063"/>
    <property type="gene ID" value="Minc3s00422g12063"/>
</dbReference>
<proteinExistence type="predicted"/>
<feature type="compositionally biased region" description="Polar residues" evidence="1">
    <location>
        <begin position="3555"/>
        <end position="3567"/>
    </location>
</feature>
<feature type="domain" description="Protein UNC80 C-terminal" evidence="4">
    <location>
        <begin position="2151"/>
        <end position="2609"/>
    </location>
</feature>
<dbReference type="InterPro" id="IPR046460">
    <property type="entry name" value="UNC80_C"/>
</dbReference>
<feature type="domain" description="Protein UNC80 central region" evidence="3">
    <location>
        <begin position="1195"/>
        <end position="1490"/>
    </location>
</feature>
<dbReference type="GO" id="GO:0055080">
    <property type="term" value="P:monoatomic cation homeostasis"/>
    <property type="evidence" value="ECO:0007669"/>
    <property type="project" value="TreeGrafter"/>
</dbReference>
<name>A0A914LDB4_MELIC</name>
<feature type="region of interest" description="Disordered" evidence="1">
    <location>
        <begin position="1627"/>
        <end position="1695"/>
    </location>
</feature>
<feature type="domain" description="Cation channel complex component UNC80 N-terminal" evidence="2">
    <location>
        <begin position="13"/>
        <end position="77"/>
    </location>
</feature>
<feature type="compositionally biased region" description="Low complexity" evidence="1">
    <location>
        <begin position="368"/>
        <end position="384"/>
    </location>
</feature>
<feature type="compositionally biased region" description="Polar residues" evidence="1">
    <location>
        <begin position="202"/>
        <end position="242"/>
    </location>
</feature>
<feature type="region of interest" description="Disordered" evidence="1">
    <location>
        <begin position="1828"/>
        <end position="1847"/>
    </location>
</feature>
<feature type="compositionally biased region" description="Low complexity" evidence="1">
    <location>
        <begin position="1715"/>
        <end position="1725"/>
    </location>
</feature>
<feature type="region of interest" description="Disordered" evidence="1">
    <location>
        <begin position="2680"/>
        <end position="2701"/>
    </location>
</feature>
<dbReference type="PANTHER" id="PTHR31781:SF1">
    <property type="entry name" value="PROTEIN UNC-80 HOMOLOG"/>
    <property type="match status" value="1"/>
</dbReference>